<evidence type="ECO:0000313" key="1">
    <source>
        <dbReference type="EMBL" id="KAF2188332.1"/>
    </source>
</evidence>
<accession>A0A6A6EBZ8</accession>
<reference evidence="1" key="1">
    <citation type="journal article" date="2020" name="Stud. Mycol.">
        <title>101 Dothideomycetes genomes: a test case for predicting lifestyles and emergence of pathogens.</title>
        <authorList>
            <person name="Haridas S."/>
            <person name="Albert R."/>
            <person name="Binder M."/>
            <person name="Bloem J."/>
            <person name="Labutti K."/>
            <person name="Salamov A."/>
            <person name="Andreopoulos B."/>
            <person name="Baker S."/>
            <person name="Barry K."/>
            <person name="Bills G."/>
            <person name="Bluhm B."/>
            <person name="Cannon C."/>
            <person name="Castanera R."/>
            <person name="Culley D."/>
            <person name="Daum C."/>
            <person name="Ezra D."/>
            <person name="Gonzalez J."/>
            <person name="Henrissat B."/>
            <person name="Kuo A."/>
            <person name="Liang C."/>
            <person name="Lipzen A."/>
            <person name="Lutzoni F."/>
            <person name="Magnuson J."/>
            <person name="Mondo S."/>
            <person name="Nolan M."/>
            <person name="Ohm R."/>
            <person name="Pangilinan J."/>
            <person name="Park H.-J."/>
            <person name="Ramirez L."/>
            <person name="Alfaro M."/>
            <person name="Sun H."/>
            <person name="Tritt A."/>
            <person name="Yoshinaga Y."/>
            <person name="Zwiers L.-H."/>
            <person name="Turgeon B."/>
            <person name="Goodwin S."/>
            <person name="Spatafora J."/>
            <person name="Crous P."/>
            <person name="Grigoriev I."/>
        </authorList>
    </citation>
    <scope>NUCLEOTIDE SEQUENCE</scope>
    <source>
        <strain evidence="1">CBS 207.26</strain>
    </source>
</reference>
<dbReference type="EMBL" id="ML994624">
    <property type="protein sequence ID" value="KAF2188332.1"/>
    <property type="molecule type" value="Genomic_DNA"/>
</dbReference>
<proteinExistence type="predicted"/>
<gene>
    <name evidence="1" type="ORF">K469DRAFT_703841</name>
</gene>
<sequence length="128" mass="14104">MPIRALHNPKSLCNPHPLALSRLLSPPLSLLRINLPPSHQPPSFASTSLLRINLPPSHQPPSFASTSLHSLNLRLPSLRPTPTNFRGAKLQHQHVPTHPPTFCLPLSRMLSPNHDIPGIKKDGYGSIR</sequence>
<keyword evidence="2" id="KW-1185">Reference proteome</keyword>
<organism evidence="1 2">
    <name type="scientific">Zopfia rhizophila CBS 207.26</name>
    <dbReference type="NCBI Taxonomy" id="1314779"/>
    <lineage>
        <taxon>Eukaryota</taxon>
        <taxon>Fungi</taxon>
        <taxon>Dikarya</taxon>
        <taxon>Ascomycota</taxon>
        <taxon>Pezizomycotina</taxon>
        <taxon>Dothideomycetes</taxon>
        <taxon>Dothideomycetes incertae sedis</taxon>
        <taxon>Zopfiaceae</taxon>
        <taxon>Zopfia</taxon>
    </lineage>
</organism>
<evidence type="ECO:0000313" key="2">
    <source>
        <dbReference type="Proteomes" id="UP000800200"/>
    </source>
</evidence>
<dbReference type="Proteomes" id="UP000800200">
    <property type="component" value="Unassembled WGS sequence"/>
</dbReference>
<dbReference type="AlphaFoldDB" id="A0A6A6EBZ8"/>
<name>A0A6A6EBZ8_9PEZI</name>
<protein>
    <submittedName>
        <fullName evidence="1">Uncharacterized protein</fullName>
    </submittedName>
</protein>